<gene>
    <name evidence="1" type="ORF">BWY04_00052</name>
</gene>
<protein>
    <submittedName>
        <fullName evidence="1">Uncharacterized protein</fullName>
    </submittedName>
</protein>
<accession>A0A1V5ZRB2</accession>
<name>A0A1V5ZRB2_9BACT</name>
<proteinExistence type="predicted"/>
<organism evidence="1">
    <name type="scientific">candidate division CPR1 bacterium ADurb.Bin160</name>
    <dbReference type="NCBI Taxonomy" id="1852826"/>
    <lineage>
        <taxon>Bacteria</taxon>
        <taxon>candidate division CPR1</taxon>
    </lineage>
</organism>
<dbReference type="EMBL" id="MWDB01000001">
    <property type="protein sequence ID" value="OQB42616.1"/>
    <property type="molecule type" value="Genomic_DNA"/>
</dbReference>
<dbReference type="AlphaFoldDB" id="A0A1V5ZRB2"/>
<comment type="caution">
    <text evidence="1">The sequence shown here is derived from an EMBL/GenBank/DDBJ whole genome shotgun (WGS) entry which is preliminary data.</text>
</comment>
<reference evidence="1" key="1">
    <citation type="submission" date="2017-02" db="EMBL/GenBank/DDBJ databases">
        <title>Delving into the versatile metabolic prowess of the omnipresent phylum Bacteroidetes.</title>
        <authorList>
            <person name="Nobu M.K."/>
            <person name="Mei R."/>
            <person name="Narihiro T."/>
            <person name="Kuroda K."/>
            <person name="Liu W.-T."/>
        </authorList>
    </citation>
    <scope>NUCLEOTIDE SEQUENCE</scope>
    <source>
        <strain evidence="1">ADurb.Bin160</strain>
    </source>
</reference>
<dbReference type="Proteomes" id="UP000485621">
    <property type="component" value="Unassembled WGS sequence"/>
</dbReference>
<sequence>MNSITFNYYKVDRSESKKNLLTVKDFCIAHKNKNGDIVLSDSKGNVVEIISDADQKSAKNTIQKAYAYMNTYEMKEIDSSFDLFEKDFREMNKLFQKFQKATKLDEDGNVKKNAN</sequence>
<evidence type="ECO:0000313" key="1">
    <source>
        <dbReference type="EMBL" id="OQB42616.1"/>
    </source>
</evidence>